<dbReference type="InterPro" id="IPR004111">
    <property type="entry name" value="Repressor_TetR_C"/>
</dbReference>
<comment type="caution">
    <text evidence="7">The sequence shown here is derived from an EMBL/GenBank/DDBJ whole genome shotgun (WGS) entry which is preliminary data.</text>
</comment>
<organism evidence="7 8">
    <name type="scientific">Streptomonospora halophila</name>
    <dbReference type="NCBI Taxonomy" id="427369"/>
    <lineage>
        <taxon>Bacteria</taxon>
        <taxon>Bacillati</taxon>
        <taxon>Actinomycetota</taxon>
        <taxon>Actinomycetes</taxon>
        <taxon>Streptosporangiales</taxon>
        <taxon>Nocardiopsidaceae</taxon>
        <taxon>Streptomonospora</taxon>
    </lineage>
</organism>
<protein>
    <submittedName>
        <fullName evidence="7">TetR/AcrR family transcriptional regulator C-terminal domain-containing protein</fullName>
    </submittedName>
</protein>
<dbReference type="PROSITE" id="PS50977">
    <property type="entry name" value="HTH_TETR_2"/>
    <property type="match status" value="1"/>
</dbReference>
<dbReference type="Gene3D" id="1.10.357.10">
    <property type="entry name" value="Tetracycline Repressor, domain 2"/>
    <property type="match status" value="1"/>
</dbReference>
<evidence type="ECO:0000256" key="2">
    <source>
        <dbReference type="ARBA" id="ARBA00023015"/>
    </source>
</evidence>
<dbReference type="SUPFAM" id="SSF48498">
    <property type="entry name" value="Tetracyclin repressor-like, C-terminal domain"/>
    <property type="match status" value="1"/>
</dbReference>
<accession>A0ABP9GIL6</accession>
<reference evidence="8" key="1">
    <citation type="journal article" date="2019" name="Int. J. Syst. Evol. Microbiol.">
        <title>The Global Catalogue of Microorganisms (GCM) 10K type strain sequencing project: providing services to taxonomists for standard genome sequencing and annotation.</title>
        <authorList>
            <consortium name="The Broad Institute Genomics Platform"/>
            <consortium name="The Broad Institute Genome Sequencing Center for Infectious Disease"/>
            <person name="Wu L."/>
            <person name="Ma J."/>
        </authorList>
    </citation>
    <scope>NUCLEOTIDE SEQUENCE [LARGE SCALE GENOMIC DNA]</scope>
    <source>
        <strain evidence="8">JCM 18123</strain>
    </source>
</reference>
<dbReference type="RefSeq" id="WP_345556951.1">
    <property type="nucleotide sequence ID" value="NZ_BAABIK010000014.1"/>
</dbReference>
<dbReference type="InterPro" id="IPR001647">
    <property type="entry name" value="HTH_TetR"/>
</dbReference>
<proteinExistence type="predicted"/>
<evidence type="ECO:0000256" key="4">
    <source>
        <dbReference type="ARBA" id="ARBA00023163"/>
    </source>
</evidence>
<dbReference type="EMBL" id="BAABIK010000014">
    <property type="protein sequence ID" value="GAA4943892.1"/>
    <property type="molecule type" value="Genomic_DNA"/>
</dbReference>
<dbReference type="InterPro" id="IPR009057">
    <property type="entry name" value="Homeodomain-like_sf"/>
</dbReference>
<evidence type="ECO:0000313" key="7">
    <source>
        <dbReference type="EMBL" id="GAA4943892.1"/>
    </source>
</evidence>
<evidence type="ECO:0000259" key="6">
    <source>
        <dbReference type="PROSITE" id="PS50977"/>
    </source>
</evidence>
<dbReference type="Proteomes" id="UP001499993">
    <property type="component" value="Unassembled WGS sequence"/>
</dbReference>
<dbReference type="InterPro" id="IPR036271">
    <property type="entry name" value="Tet_transcr_reg_TetR-rel_C_sf"/>
</dbReference>
<dbReference type="Gene3D" id="1.10.10.60">
    <property type="entry name" value="Homeodomain-like"/>
    <property type="match status" value="1"/>
</dbReference>
<evidence type="ECO:0000313" key="8">
    <source>
        <dbReference type="Proteomes" id="UP001499993"/>
    </source>
</evidence>
<dbReference type="Pfam" id="PF02909">
    <property type="entry name" value="TetR_C_1"/>
    <property type="match status" value="1"/>
</dbReference>
<keyword evidence="2" id="KW-0805">Transcription regulation</keyword>
<dbReference type="SUPFAM" id="SSF46689">
    <property type="entry name" value="Homeodomain-like"/>
    <property type="match status" value="1"/>
</dbReference>
<dbReference type="PRINTS" id="PR00400">
    <property type="entry name" value="TETREPRESSOR"/>
</dbReference>
<feature type="domain" description="HTH tetR-type" evidence="6">
    <location>
        <begin position="5"/>
        <end position="65"/>
    </location>
</feature>
<evidence type="ECO:0000256" key="3">
    <source>
        <dbReference type="ARBA" id="ARBA00023125"/>
    </source>
</evidence>
<evidence type="ECO:0000256" key="5">
    <source>
        <dbReference type="PROSITE-ProRule" id="PRU00335"/>
    </source>
</evidence>
<feature type="DNA-binding region" description="H-T-H motif" evidence="5">
    <location>
        <begin position="28"/>
        <end position="47"/>
    </location>
</feature>
<keyword evidence="1" id="KW-0678">Repressor</keyword>
<name>A0ABP9GIL6_9ACTN</name>
<keyword evidence="3 5" id="KW-0238">DNA-binding</keyword>
<keyword evidence="8" id="KW-1185">Reference proteome</keyword>
<keyword evidence="4" id="KW-0804">Transcription</keyword>
<sequence>MVQQRHNREGVVQAALDLLDEEGIEKVTLRGVAKRLDAHLNTVSYQVRTKAHLFELMADAVLGDLDLDGLPDDPRQRVHALAAGLRAVMLSRRDGARLVAGTDAFQANTLRAADILAAATLQLAADEATAARSVWSIHYLVLGLTLEEQAGRSGMPPGGRLVFSEQDYPSLHRLGARAVNEPFEERLRFGVEAVITAAAAHGG</sequence>
<evidence type="ECO:0000256" key="1">
    <source>
        <dbReference type="ARBA" id="ARBA00022491"/>
    </source>
</evidence>
<dbReference type="InterPro" id="IPR003012">
    <property type="entry name" value="Tet_transcr_reg_TetR"/>
</dbReference>
<gene>
    <name evidence="7" type="ORF">GCM10023224_28430</name>
</gene>